<reference evidence="1" key="1">
    <citation type="submission" date="2021-06" db="EMBL/GenBank/DDBJ databases">
        <title>Parelaphostrongylus tenuis whole genome reference sequence.</title>
        <authorList>
            <person name="Garwood T.J."/>
            <person name="Larsen P.A."/>
            <person name="Fountain-Jones N.M."/>
            <person name="Garbe J.R."/>
            <person name="Macchietto M.G."/>
            <person name="Kania S.A."/>
            <person name="Gerhold R.W."/>
            <person name="Richards J.E."/>
            <person name="Wolf T.M."/>
        </authorList>
    </citation>
    <scope>NUCLEOTIDE SEQUENCE</scope>
    <source>
        <strain evidence="1">MNPRO001-30</strain>
        <tissue evidence="1">Meninges</tissue>
    </source>
</reference>
<dbReference type="PANTHER" id="PTHR14918">
    <property type="entry name" value="KICSTOR COMPLEX PROTEIN SZT2"/>
    <property type="match status" value="1"/>
</dbReference>
<dbReference type="GO" id="GO:0005777">
    <property type="term" value="C:peroxisome"/>
    <property type="evidence" value="ECO:0007669"/>
    <property type="project" value="InterPro"/>
</dbReference>
<dbReference type="InterPro" id="IPR033228">
    <property type="entry name" value="SZT2"/>
</dbReference>
<dbReference type="EMBL" id="JAHQIW010004850">
    <property type="protein sequence ID" value="KAJ1364023.1"/>
    <property type="molecule type" value="Genomic_DNA"/>
</dbReference>
<comment type="caution">
    <text evidence="1">The sequence shown here is derived from an EMBL/GenBank/DDBJ whole genome shotgun (WGS) entry which is preliminary data.</text>
</comment>
<dbReference type="PANTHER" id="PTHR14918:SF3">
    <property type="entry name" value="KICSTOR COMPLEX PROTEIN SZT2"/>
    <property type="match status" value="1"/>
</dbReference>
<gene>
    <name evidence="1" type="ORF">KIN20_024008</name>
</gene>
<evidence type="ECO:0008006" key="3">
    <source>
        <dbReference type="Google" id="ProtNLM"/>
    </source>
</evidence>
<proteinExistence type="predicted"/>
<keyword evidence="2" id="KW-1185">Reference proteome</keyword>
<dbReference type="Proteomes" id="UP001196413">
    <property type="component" value="Unassembled WGS sequence"/>
</dbReference>
<organism evidence="1 2">
    <name type="scientific">Parelaphostrongylus tenuis</name>
    <name type="common">Meningeal worm</name>
    <dbReference type="NCBI Taxonomy" id="148309"/>
    <lineage>
        <taxon>Eukaryota</taxon>
        <taxon>Metazoa</taxon>
        <taxon>Ecdysozoa</taxon>
        <taxon>Nematoda</taxon>
        <taxon>Chromadorea</taxon>
        <taxon>Rhabditida</taxon>
        <taxon>Rhabditina</taxon>
        <taxon>Rhabditomorpha</taxon>
        <taxon>Strongyloidea</taxon>
        <taxon>Metastrongylidae</taxon>
        <taxon>Parelaphostrongylus</taxon>
    </lineage>
</organism>
<accession>A0AAD5MXQ2</accession>
<sequence length="668" mass="77293">MDEYISDIIVITDAVCGMPDANALQQLLSQLRSYTVSCSFIQLQGRSRSEACFGHVASCELFHFLAMATFGAYIPNCRCSIGVDMNDIHEPLVCSEDEEEVDDSELKPLNPFHRALLCWCFQNALQDNVHITNLVNEINPEFAQLYRKDVVRHRYIRSIYQSALHEILYIRLREGFTLKQVRLCQDGTRIIIVLSMPFRPLVFIDYTIIAHWPSDKKSRENITVDLVIQAPYNELKDLLSEGQFPNAVRQKLVKSLRNSVDDILEADRVLLHIHAFNTDPMFYRIPIGVSAKIPIFTVEDKTKEMTVFLGAQREQGKTFVGFWSSLCELSEKSWQKWVHVHSERIILKSSNVPFKHVDCRAAEEKLHELLREQCSFCLVHRQTYVTFIYGEDSNVPVYFYMIKVTLEPPCLILRTAFLGGVNSITRRDVVDANRRRLLDLRLMENGKETEALSVIRRPLERIMIRYRSIPKDLQTIVRVREDDTLENPKMLILHNAISKYLECRRRIWNLPQLNATSDRTTQLTAEYILSVLMRRRLEEGFRVAWTHDGIVGFCRQVIVQSGPALQQYVIFPPTKTNLKMCFDRERLPSVSETWASQTVRMLHSPTHSLHRMSCRTQKPFVLSNPNDYRALHADDNVSRQTPSRPLVLITESWSEPCAVCESKVLQSN</sequence>
<protein>
    <recommendedName>
        <fullName evidence="3">Protein SZT2</fullName>
    </recommendedName>
</protein>
<evidence type="ECO:0000313" key="2">
    <source>
        <dbReference type="Proteomes" id="UP001196413"/>
    </source>
</evidence>
<dbReference type="AlphaFoldDB" id="A0AAD5MXQ2"/>
<evidence type="ECO:0000313" key="1">
    <source>
        <dbReference type="EMBL" id="KAJ1364023.1"/>
    </source>
</evidence>
<name>A0AAD5MXQ2_PARTN</name>